<dbReference type="InterPro" id="IPR050904">
    <property type="entry name" value="Adhesion/Biosynth-related"/>
</dbReference>
<dbReference type="GO" id="GO:0005615">
    <property type="term" value="C:extracellular space"/>
    <property type="evidence" value="ECO:0007669"/>
    <property type="project" value="TreeGrafter"/>
</dbReference>
<dbReference type="FunFam" id="2.30.180.10:FF:000032">
    <property type="entry name" value="Fasciclin domain-containing protein, putative"/>
    <property type="match status" value="1"/>
</dbReference>
<dbReference type="RefSeq" id="WP_200357924.1">
    <property type="nucleotide sequence ID" value="NZ_JAENIL010000055.1"/>
</dbReference>
<evidence type="ECO:0000313" key="4">
    <source>
        <dbReference type="Proteomes" id="UP000617628"/>
    </source>
</evidence>
<feature type="signal peptide" evidence="1">
    <location>
        <begin position="1"/>
        <end position="27"/>
    </location>
</feature>
<keyword evidence="4" id="KW-1185">Reference proteome</keyword>
<name>A0A934VNA0_9BACT</name>
<feature type="chain" id="PRO_5036681773" evidence="1">
    <location>
        <begin position="28"/>
        <end position="417"/>
    </location>
</feature>
<reference evidence="3" key="1">
    <citation type="submission" date="2021-01" db="EMBL/GenBank/DDBJ databases">
        <title>Modified the classification status of verrucomicrobia.</title>
        <authorList>
            <person name="Feng X."/>
        </authorList>
    </citation>
    <scope>NUCLEOTIDE SEQUENCE</scope>
    <source>
        <strain evidence="3">KCTC 13126</strain>
    </source>
</reference>
<comment type="caution">
    <text evidence="3">The sequence shown here is derived from an EMBL/GenBank/DDBJ whole genome shotgun (WGS) entry which is preliminary data.</text>
</comment>
<dbReference type="InterPro" id="IPR036378">
    <property type="entry name" value="FAS1_dom_sf"/>
</dbReference>
<gene>
    <name evidence="3" type="ORF">JIN87_22690</name>
</gene>
<dbReference type="Proteomes" id="UP000617628">
    <property type="component" value="Unassembled WGS sequence"/>
</dbReference>
<evidence type="ECO:0000313" key="3">
    <source>
        <dbReference type="EMBL" id="MBK1879711.1"/>
    </source>
</evidence>
<dbReference type="PANTHER" id="PTHR10900:SF77">
    <property type="entry name" value="FI19380P1"/>
    <property type="match status" value="1"/>
</dbReference>
<accession>A0A934VNA0</accession>
<proteinExistence type="predicted"/>
<keyword evidence="1" id="KW-0732">Signal</keyword>
<dbReference type="PROSITE" id="PS50213">
    <property type="entry name" value="FAS1"/>
    <property type="match status" value="2"/>
</dbReference>
<dbReference type="Pfam" id="PF02469">
    <property type="entry name" value="Fasciclin"/>
    <property type="match status" value="2"/>
</dbReference>
<dbReference type="Gene3D" id="2.30.180.10">
    <property type="entry name" value="FAS1 domain"/>
    <property type="match status" value="2"/>
</dbReference>
<protein>
    <submittedName>
        <fullName evidence="3">Fasciclin domain-containing protein</fullName>
    </submittedName>
</protein>
<evidence type="ECO:0000256" key="1">
    <source>
        <dbReference type="SAM" id="SignalP"/>
    </source>
</evidence>
<sequence>MKHTTLRTLSLLFLGITAFILTATANASQRSLTIFKAENDDGSTYYRNGTVTLSVSMDQGESFKTIKRVYLRRGLGISSTSFLSHLPSDSLVKVDARLGKFRGDRPEQYTFVDNPDDVKDELEKLFKFFRTEVNQFNIPVQFRADQTIAQVASGDPQFSTLVAALGAADLVGTVNGEGSFTVFAPTNAAFEKLGQDTINFLLDPANKATLTDILLYHVIVGNELQSGSVLERATLKMAQGGLVAVDPGAGTINSSELILTNILTSNGVIHVIDTVLNPADSVTPTQNIAEVATSAGVFTTLLQAVGDTGIGGALVDTNNPVTVFAPSDEAFAKLPAGLLDSLTVDQIRNILLYHVVPGEVRSEDLFGLDEADPLLGQPIQVNGELERINKSDFDLLDIVTTSGNIHIIDEVLIPPSF</sequence>
<organism evidence="3 4">
    <name type="scientific">Pelagicoccus mobilis</name>
    <dbReference type="NCBI Taxonomy" id="415221"/>
    <lineage>
        <taxon>Bacteria</taxon>
        <taxon>Pseudomonadati</taxon>
        <taxon>Verrucomicrobiota</taxon>
        <taxon>Opitutia</taxon>
        <taxon>Puniceicoccales</taxon>
        <taxon>Pelagicoccaceae</taxon>
        <taxon>Pelagicoccus</taxon>
    </lineage>
</organism>
<evidence type="ECO:0000259" key="2">
    <source>
        <dbReference type="PROSITE" id="PS50213"/>
    </source>
</evidence>
<dbReference type="SMART" id="SM00554">
    <property type="entry name" value="FAS1"/>
    <property type="match status" value="2"/>
</dbReference>
<feature type="domain" description="FAS1" evidence="2">
    <location>
        <begin position="285"/>
        <end position="412"/>
    </location>
</feature>
<feature type="domain" description="FAS1" evidence="2">
    <location>
        <begin position="145"/>
        <end position="276"/>
    </location>
</feature>
<dbReference type="AlphaFoldDB" id="A0A934VNA0"/>
<dbReference type="SUPFAM" id="SSF82153">
    <property type="entry name" value="FAS1 domain"/>
    <property type="match status" value="2"/>
</dbReference>
<dbReference type="PANTHER" id="PTHR10900">
    <property type="entry name" value="PERIOSTIN-RELATED"/>
    <property type="match status" value="1"/>
</dbReference>
<dbReference type="EMBL" id="JAENIL010000055">
    <property type="protein sequence ID" value="MBK1879711.1"/>
    <property type="molecule type" value="Genomic_DNA"/>
</dbReference>
<dbReference type="InterPro" id="IPR000782">
    <property type="entry name" value="FAS1_domain"/>
</dbReference>